<dbReference type="PATRIC" id="fig|1202724.3.peg.1746"/>
<proteinExistence type="predicted"/>
<gene>
    <name evidence="3" type="ORF">AM493_08400</name>
</gene>
<evidence type="ECO:0000313" key="4">
    <source>
        <dbReference type="Proteomes" id="UP000037755"/>
    </source>
</evidence>
<dbReference type="InterPro" id="IPR018392">
    <property type="entry name" value="LysM"/>
</dbReference>
<dbReference type="EMBL" id="LIYD01000005">
    <property type="protein sequence ID" value="KOS06057.1"/>
    <property type="molecule type" value="Genomic_DNA"/>
</dbReference>
<dbReference type="InterPro" id="IPR051532">
    <property type="entry name" value="Ester_Hydrolysis_Enzymes"/>
</dbReference>
<dbReference type="Gene3D" id="3.10.350.10">
    <property type="entry name" value="LysM domain"/>
    <property type="match status" value="1"/>
</dbReference>
<dbReference type="PANTHER" id="PTHR30383:SF29">
    <property type="entry name" value="SGNH HYDROLASE-TYPE ESTERASE DOMAIN-CONTAINING PROTEIN"/>
    <property type="match status" value="1"/>
</dbReference>
<protein>
    <submittedName>
        <fullName evidence="3">Peptidoglycan-binding protein</fullName>
    </submittedName>
</protein>
<dbReference type="CDD" id="cd00118">
    <property type="entry name" value="LysM"/>
    <property type="match status" value="1"/>
</dbReference>
<dbReference type="SUPFAM" id="SSF54106">
    <property type="entry name" value="LysM domain"/>
    <property type="match status" value="1"/>
</dbReference>
<dbReference type="PROSITE" id="PS51782">
    <property type="entry name" value="LYSM"/>
    <property type="match status" value="1"/>
</dbReference>
<dbReference type="InterPro" id="IPR013830">
    <property type="entry name" value="SGNH_hydro"/>
</dbReference>
<evidence type="ECO:0000256" key="1">
    <source>
        <dbReference type="SAM" id="SignalP"/>
    </source>
</evidence>
<dbReference type="Proteomes" id="UP000037755">
    <property type="component" value="Unassembled WGS sequence"/>
</dbReference>
<dbReference type="GO" id="GO:0016788">
    <property type="term" value="F:hydrolase activity, acting on ester bonds"/>
    <property type="evidence" value="ECO:0007669"/>
    <property type="project" value="UniProtKB-ARBA"/>
</dbReference>
<dbReference type="Pfam" id="PF13472">
    <property type="entry name" value="Lipase_GDSL_2"/>
    <property type="match status" value="1"/>
</dbReference>
<dbReference type="STRING" id="1202724.AM493_08400"/>
<comment type="caution">
    <text evidence="3">The sequence shown here is derived from an EMBL/GenBank/DDBJ whole genome shotgun (WGS) entry which is preliminary data.</text>
</comment>
<reference evidence="3 4" key="1">
    <citation type="submission" date="2015-08" db="EMBL/GenBank/DDBJ databases">
        <title>Whole genome sequence of Flavobacterium akiainvivens IK-1T, from decaying Wikstroemia oahuensis, an endemic Hawaiian shrub.</title>
        <authorList>
            <person name="Wan X."/>
            <person name="Hou S."/>
            <person name="Saito J."/>
            <person name="Donachie S."/>
        </authorList>
    </citation>
    <scope>NUCLEOTIDE SEQUENCE [LARGE SCALE GENOMIC DNA]</scope>
    <source>
        <strain evidence="3 4">IK-1</strain>
    </source>
</reference>
<dbReference type="SMART" id="SM00257">
    <property type="entry name" value="LysM"/>
    <property type="match status" value="1"/>
</dbReference>
<dbReference type="SUPFAM" id="SSF52266">
    <property type="entry name" value="SGNH hydrolase"/>
    <property type="match status" value="1"/>
</dbReference>
<feature type="chain" id="PRO_5005818415" evidence="1">
    <location>
        <begin position="20"/>
        <end position="486"/>
    </location>
</feature>
<dbReference type="Pfam" id="PF01476">
    <property type="entry name" value="LysM"/>
    <property type="match status" value="1"/>
</dbReference>
<dbReference type="Gene3D" id="3.40.50.1110">
    <property type="entry name" value="SGNH hydrolase"/>
    <property type="match status" value="2"/>
</dbReference>
<organism evidence="3 4">
    <name type="scientific">Flavobacterium akiainvivens</name>
    <dbReference type="NCBI Taxonomy" id="1202724"/>
    <lineage>
        <taxon>Bacteria</taxon>
        <taxon>Pseudomonadati</taxon>
        <taxon>Bacteroidota</taxon>
        <taxon>Flavobacteriia</taxon>
        <taxon>Flavobacteriales</taxon>
        <taxon>Flavobacteriaceae</taxon>
        <taxon>Flavobacterium</taxon>
    </lineage>
</organism>
<dbReference type="InterPro" id="IPR036779">
    <property type="entry name" value="LysM_dom_sf"/>
</dbReference>
<dbReference type="PANTHER" id="PTHR30383">
    <property type="entry name" value="THIOESTERASE 1/PROTEASE 1/LYSOPHOSPHOLIPASE L1"/>
    <property type="match status" value="1"/>
</dbReference>
<feature type="signal peptide" evidence="1">
    <location>
        <begin position="1"/>
        <end position="19"/>
    </location>
</feature>
<dbReference type="InterPro" id="IPR036514">
    <property type="entry name" value="SGNH_hydro_sf"/>
</dbReference>
<dbReference type="Gene3D" id="2.60.120.1360">
    <property type="match status" value="1"/>
</dbReference>
<dbReference type="OrthoDB" id="9764375at2"/>
<dbReference type="RefSeq" id="WP_054407542.1">
    <property type="nucleotide sequence ID" value="NZ_FOYA01000007.1"/>
</dbReference>
<sequence>MLNKLLYILCLLCTCTVMAQVDSLEVETDSIAIADVDEVAMDSLVTTLIDSIEVAGPNNITNTSSLSLFFEKLYYMQEQGKGHVNIVHIGDSHIQADLFTNCIRKGLQEQYGNGGAGFSFPHQLAKTNGTYNTRYKSNASWNSRRVIYAAEPDMEVGLSGIALETHENFAVELNVKDSAYNFNTIKVITPGNEEAFDMATSSKTIIMESTVPKVIHHKIKSGEVLGSIARKYGVTITELKRANGLKNNNIRAGKTLKIPTSQKEKKEIKRSEFIPLALQADSLSHYYHSDAAIDKIYLLPHGERKEYSLSGLVLENDAPGIVYHTIGVNGAKASDYNRFPLFFEQLPALKPDLVVISLGTNESFDKMGADAFLQQLNQFVANVRAQCPDAAILITTPPPSLFKRKYPNTFAAAYAKGIAMQEAEKNLATWDMYSEMGGLYSVPRNAKKGFISTDRVHYTKDGYEKQGKLFIEAFIKAYDNFKTNRK</sequence>
<feature type="domain" description="LysM" evidence="2">
    <location>
        <begin position="215"/>
        <end position="258"/>
    </location>
</feature>
<name>A0A0M8MHT1_9FLAO</name>
<evidence type="ECO:0000259" key="2">
    <source>
        <dbReference type="PROSITE" id="PS51782"/>
    </source>
</evidence>
<keyword evidence="1" id="KW-0732">Signal</keyword>
<accession>A0A0M8MHT1</accession>
<dbReference type="AlphaFoldDB" id="A0A0M8MHT1"/>
<evidence type="ECO:0000313" key="3">
    <source>
        <dbReference type="EMBL" id="KOS06057.1"/>
    </source>
</evidence>
<keyword evidence="4" id="KW-1185">Reference proteome</keyword>